<sequence length="279" mass="30453">MSSTQSMVLYLMIGLMTPIGASGLLQALEVPQYAFVSGTATLRCDYDMSDTKLYSLKWYHNDTEFYRYVPTERNGPVNIGPTDIFLLHEVSRDARHVTLSLGRLTAAATGTYKCEVLAEHPSFRTKSAQAFMTVLSARLGPPEIRGVRDMYQPGDTIAVTCHHGRDSPSQPRPRLSWFIDGKEVGSSLLEVLGDDKHDGGSEALSFKVSAQQVVEAGGSVQVECRASLGPLQDRAVKTLRVKMRDNFFIISGAQGTSRVEVSFMAATMLAAARLLLGVS</sequence>
<dbReference type="InterPro" id="IPR013106">
    <property type="entry name" value="Ig_V-set"/>
</dbReference>
<dbReference type="PANTHER" id="PTHR21261:SF15">
    <property type="entry name" value="BEATEN PATH IIIA, ISOFORM D-RELATED"/>
    <property type="match status" value="1"/>
</dbReference>
<dbReference type="PROSITE" id="PS50835">
    <property type="entry name" value="IG_LIKE"/>
    <property type="match status" value="2"/>
</dbReference>
<feature type="signal peptide" evidence="1">
    <location>
        <begin position="1"/>
        <end position="23"/>
    </location>
</feature>
<feature type="domain" description="Ig-like" evidence="2">
    <location>
        <begin position="18"/>
        <end position="133"/>
    </location>
</feature>
<dbReference type="OrthoDB" id="6352072at2759"/>
<name>A0A979FJU2_HYAAZ</name>
<dbReference type="SMART" id="SM00409">
    <property type="entry name" value="IG"/>
    <property type="match status" value="1"/>
</dbReference>
<accession>A0A979FJU2</accession>
<keyword evidence="3" id="KW-1185">Reference proteome</keyword>
<dbReference type="Pfam" id="PF07686">
    <property type="entry name" value="V-set"/>
    <property type="match status" value="1"/>
</dbReference>
<dbReference type="SUPFAM" id="SSF48726">
    <property type="entry name" value="Immunoglobulin"/>
    <property type="match status" value="2"/>
</dbReference>
<feature type="chain" id="PRO_5037930776" evidence="1">
    <location>
        <begin position="24"/>
        <end position="279"/>
    </location>
</feature>
<organism evidence="3 4">
    <name type="scientific">Hyalella azteca</name>
    <name type="common">Amphipod</name>
    <dbReference type="NCBI Taxonomy" id="294128"/>
    <lineage>
        <taxon>Eukaryota</taxon>
        <taxon>Metazoa</taxon>
        <taxon>Ecdysozoa</taxon>
        <taxon>Arthropoda</taxon>
        <taxon>Crustacea</taxon>
        <taxon>Multicrustacea</taxon>
        <taxon>Malacostraca</taxon>
        <taxon>Eumalacostraca</taxon>
        <taxon>Peracarida</taxon>
        <taxon>Amphipoda</taxon>
        <taxon>Senticaudata</taxon>
        <taxon>Talitrida</taxon>
        <taxon>Talitroidea</taxon>
        <taxon>Hyalellidae</taxon>
        <taxon>Hyalella</taxon>
    </lineage>
</organism>
<feature type="domain" description="Ig-like" evidence="2">
    <location>
        <begin position="142"/>
        <end position="237"/>
    </location>
</feature>
<dbReference type="PANTHER" id="PTHR21261">
    <property type="entry name" value="BEAT PROTEIN"/>
    <property type="match status" value="1"/>
</dbReference>
<evidence type="ECO:0000313" key="4">
    <source>
        <dbReference type="RefSeq" id="XP_047736812.1"/>
    </source>
</evidence>
<evidence type="ECO:0000256" key="1">
    <source>
        <dbReference type="SAM" id="SignalP"/>
    </source>
</evidence>
<gene>
    <name evidence="4" type="primary">LOC125178013</name>
</gene>
<dbReference type="RefSeq" id="XP_047736812.1">
    <property type="nucleotide sequence ID" value="XM_047880856.1"/>
</dbReference>
<reference evidence="4" key="1">
    <citation type="submission" date="2025-08" db="UniProtKB">
        <authorList>
            <consortium name="RefSeq"/>
        </authorList>
    </citation>
    <scope>IDENTIFICATION</scope>
    <source>
        <tissue evidence="4">Whole organism</tissue>
    </source>
</reference>
<dbReference type="InterPro" id="IPR003599">
    <property type="entry name" value="Ig_sub"/>
</dbReference>
<proteinExistence type="predicted"/>
<dbReference type="InterPro" id="IPR013783">
    <property type="entry name" value="Ig-like_fold"/>
</dbReference>
<dbReference type="Gene3D" id="2.60.40.10">
    <property type="entry name" value="Immunoglobulins"/>
    <property type="match status" value="2"/>
</dbReference>
<dbReference type="GeneID" id="125178013"/>
<evidence type="ECO:0000259" key="2">
    <source>
        <dbReference type="PROSITE" id="PS50835"/>
    </source>
</evidence>
<protein>
    <submittedName>
        <fullName evidence="4">Uncharacterized protein LOC125178013</fullName>
    </submittedName>
</protein>
<keyword evidence="1" id="KW-0732">Signal</keyword>
<dbReference type="Proteomes" id="UP000694843">
    <property type="component" value="Unplaced"/>
</dbReference>
<dbReference type="AlphaFoldDB" id="A0A979FJU2"/>
<dbReference type="InterPro" id="IPR007110">
    <property type="entry name" value="Ig-like_dom"/>
</dbReference>
<evidence type="ECO:0000313" key="3">
    <source>
        <dbReference type="Proteomes" id="UP000694843"/>
    </source>
</evidence>
<dbReference type="KEGG" id="hazt:125178013"/>
<dbReference type="InterPro" id="IPR036179">
    <property type="entry name" value="Ig-like_dom_sf"/>
</dbReference>